<reference evidence="1 2" key="1">
    <citation type="submission" date="2020-08" db="EMBL/GenBank/DDBJ databases">
        <title>Genomic Encyclopedia of Type Strains, Phase IV (KMG-IV): sequencing the most valuable type-strain genomes for metagenomic binning, comparative biology and taxonomic classification.</title>
        <authorList>
            <person name="Goeker M."/>
        </authorList>
    </citation>
    <scope>NUCLEOTIDE SEQUENCE [LARGE SCALE GENOMIC DNA]</scope>
    <source>
        <strain evidence="1 2">DSM 102235</strain>
    </source>
</reference>
<dbReference type="Proteomes" id="UP000541426">
    <property type="component" value="Unassembled WGS sequence"/>
</dbReference>
<keyword evidence="2" id="KW-1185">Reference proteome</keyword>
<evidence type="ECO:0000313" key="1">
    <source>
        <dbReference type="EMBL" id="MBB3986343.1"/>
    </source>
</evidence>
<name>A0A7W6GT94_9RHOB</name>
<evidence type="ECO:0000313" key="2">
    <source>
        <dbReference type="Proteomes" id="UP000541426"/>
    </source>
</evidence>
<gene>
    <name evidence="1" type="ORF">GGQ68_002682</name>
</gene>
<sequence length="230" mass="26178">MAHIEKLSHPYLDLKRAIEAQVIRKVARDKWNVFRFGEDAPLSDMAIFPAASEVTQSLAGKSIVTRRRRQISGKVLGGSWDKERRDLVGNTKLESCRMRWVDGADWEETPQFQSMARKIAEGEQPDDCRSLADLRSRYARLDIIFAEARHRGRLLRMSELPDYRYRREHGATLIHVGHDGACLRHGGGAHRFAIAKILDLPEIPAQLGAIHPQAIRDGHLARLRVSRFDS</sequence>
<proteinExistence type="predicted"/>
<accession>A0A7W6GT94</accession>
<comment type="caution">
    <text evidence="1">The sequence shown here is derived from an EMBL/GenBank/DDBJ whole genome shotgun (WGS) entry which is preliminary data.</text>
</comment>
<dbReference type="RefSeq" id="WP_183966657.1">
    <property type="nucleotide sequence ID" value="NZ_BAABBZ010000002.1"/>
</dbReference>
<dbReference type="AlphaFoldDB" id="A0A7W6GT94"/>
<dbReference type="EMBL" id="JACIEJ010000006">
    <property type="protein sequence ID" value="MBB3986343.1"/>
    <property type="molecule type" value="Genomic_DNA"/>
</dbReference>
<protein>
    <submittedName>
        <fullName evidence="1">Uncharacterized protein</fullName>
    </submittedName>
</protein>
<organism evidence="1 2">
    <name type="scientific">Sagittula marina</name>
    <dbReference type="NCBI Taxonomy" id="943940"/>
    <lineage>
        <taxon>Bacteria</taxon>
        <taxon>Pseudomonadati</taxon>
        <taxon>Pseudomonadota</taxon>
        <taxon>Alphaproteobacteria</taxon>
        <taxon>Rhodobacterales</taxon>
        <taxon>Roseobacteraceae</taxon>
        <taxon>Sagittula</taxon>
    </lineage>
</organism>